<gene>
    <name evidence="9" type="ORF">HaLaN_01968</name>
</gene>
<dbReference type="AlphaFoldDB" id="A0A699YAL6"/>
<name>A0A699YAL6_HAELA</name>
<dbReference type="InterPro" id="IPR048571">
    <property type="entry name" value="RuBisCO_activase_AAA_helical"/>
</dbReference>
<dbReference type="InterPro" id="IPR003959">
    <property type="entry name" value="ATPase_AAA_core"/>
</dbReference>
<evidence type="ECO:0000256" key="1">
    <source>
        <dbReference type="ARBA" id="ARBA00004470"/>
    </source>
</evidence>
<feature type="domain" description="ATPase AAA-type core" evidence="7">
    <location>
        <begin position="13"/>
        <end position="144"/>
    </location>
</feature>
<dbReference type="GO" id="GO:0046863">
    <property type="term" value="F:ribulose-1,5-bisphosphate carboxylase/oxygenase activator activity"/>
    <property type="evidence" value="ECO:0007669"/>
    <property type="project" value="UniProtKB-UniRule"/>
</dbReference>
<dbReference type="Proteomes" id="UP000485058">
    <property type="component" value="Unassembled WGS sequence"/>
</dbReference>
<evidence type="ECO:0000259" key="7">
    <source>
        <dbReference type="Pfam" id="PF00004"/>
    </source>
</evidence>
<keyword evidence="2 6" id="KW-0547">Nucleotide-binding</keyword>
<dbReference type="Gene3D" id="1.10.8.1070">
    <property type="match status" value="1"/>
</dbReference>
<dbReference type="PANTHER" id="PTHR32429">
    <property type="match status" value="1"/>
</dbReference>
<dbReference type="GO" id="GO:0016887">
    <property type="term" value="F:ATP hydrolysis activity"/>
    <property type="evidence" value="ECO:0007669"/>
    <property type="project" value="UniProtKB-UniRule"/>
</dbReference>
<keyword evidence="6" id="KW-0934">Plastid</keyword>
<dbReference type="Gene3D" id="3.40.50.300">
    <property type="entry name" value="P-loop containing nucleotide triphosphate hydrolases"/>
    <property type="match status" value="1"/>
</dbReference>
<keyword evidence="10" id="KW-1185">Reference proteome</keyword>
<protein>
    <recommendedName>
        <fullName evidence="6">Ribulose bisphosphate carboxylase/oxygenase activase, chloroplastic</fullName>
        <shortName evidence="6">RA</shortName>
        <shortName evidence="6">RuBisCO activase</shortName>
    </recommendedName>
</protein>
<evidence type="ECO:0000256" key="2">
    <source>
        <dbReference type="ARBA" id="ARBA00022741"/>
    </source>
</evidence>
<evidence type="ECO:0000313" key="9">
    <source>
        <dbReference type="EMBL" id="GFH07200.1"/>
    </source>
</evidence>
<dbReference type="InterPro" id="IPR027417">
    <property type="entry name" value="P-loop_NTPase"/>
</dbReference>
<reference evidence="9 10" key="1">
    <citation type="submission" date="2020-02" db="EMBL/GenBank/DDBJ databases">
        <title>Draft genome sequence of Haematococcus lacustris strain NIES-144.</title>
        <authorList>
            <person name="Morimoto D."/>
            <person name="Nakagawa S."/>
            <person name="Yoshida T."/>
            <person name="Sawayama S."/>
        </authorList>
    </citation>
    <scope>NUCLEOTIDE SEQUENCE [LARGE SCALE GENOMIC DNA]</scope>
    <source>
        <strain evidence="9 10">NIES-144</strain>
    </source>
</reference>
<feature type="domain" description="Ribulose bisphosphate carboxylase/oxygenase activase AAA helical" evidence="8">
    <location>
        <begin position="147"/>
        <end position="201"/>
    </location>
</feature>
<dbReference type="GO" id="GO:0005524">
    <property type="term" value="F:ATP binding"/>
    <property type="evidence" value="ECO:0007669"/>
    <property type="project" value="UniProtKB-UniRule"/>
</dbReference>
<comment type="caution">
    <text evidence="9">The sequence shown here is derived from an EMBL/GenBank/DDBJ whole genome shotgun (WGS) entry which is preliminary data.</text>
</comment>
<dbReference type="Pfam" id="PF21228">
    <property type="entry name" value="RuBisCO_activase_AAA_helical"/>
    <property type="match status" value="1"/>
</dbReference>
<comment type="similarity">
    <text evidence="5 6">Belongs to the RuBisCO activase family.</text>
</comment>
<dbReference type="PANTHER" id="PTHR32429:SF11">
    <property type="entry name" value="RIBULOSE BISPHOSPHATE CARBOXYLASE_OXYGENASE ACTIVASE, CHLOROPLASTIC"/>
    <property type="match status" value="1"/>
</dbReference>
<organism evidence="9 10">
    <name type="scientific">Haematococcus lacustris</name>
    <name type="common">Green alga</name>
    <name type="synonym">Haematococcus pluvialis</name>
    <dbReference type="NCBI Taxonomy" id="44745"/>
    <lineage>
        <taxon>Eukaryota</taxon>
        <taxon>Viridiplantae</taxon>
        <taxon>Chlorophyta</taxon>
        <taxon>core chlorophytes</taxon>
        <taxon>Chlorophyceae</taxon>
        <taxon>CS clade</taxon>
        <taxon>Chlamydomonadales</taxon>
        <taxon>Haematococcaceae</taxon>
        <taxon>Haematococcus</taxon>
    </lineage>
</organism>
<evidence type="ECO:0000256" key="6">
    <source>
        <dbReference type="RuleBase" id="RU369045"/>
    </source>
</evidence>
<proteinExistence type="inferred from homology"/>
<keyword evidence="6" id="KW-0150">Chloroplast</keyword>
<feature type="non-terminal residue" evidence="9">
    <location>
        <position position="1"/>
    </location>
</feature>
<comment type="subcellular location">
    <subcellularLocation>
        <location evidence="1 6">Plastid</location>
        <location evidence="1 6">Chloroplast stroma</location>
    </subcellularLocation>
</comment>
<dbReference type="Pfam" id="PF00004">
    <property type="entry name" value="AAA"/>
    <property type="match status" value="1"/>
</dbReference>
<evidence type="ECO:0000313" key="10">
    <source>
        <dbReference type="Proteomes" id="UP000485058"/>
    </source>
</evidence>
<dbReference type="InterPro" id="IPR044960">
    <property type="entry name" value="RCA-like"/>
</dbReference>
<dbReference type="GO" id="GO:0009570">
    <property type="term" value="C:chloroplast stroma"/>
    <property type="evidence" value="ECO:0007669"/>
    <property type="project" value="UniProtKB-SubCell"/>
</dbReference>
<comment type="function">
    <text evidence="4 6">Activation of RuBisCO (ribulose-1,5-bisphosphate carboxylase/oxygenase; EC 4.1.1.39) involves the ATP-dependent carboxylation of the epsilon-amino group of lysine leading to a carbamate structure.</text>
</comment>
<dbReference type="EMBL" id="BLLF01000080">
    <property type="protein sequence ID" value="GFH07200.1"/>
    <property type="molecule type" value="Genomic_DNA"/>
</dbReference>
<evidence type="ECO:0000259" key="8">
    <source>
        <dbReference type="Pfam" id="PF21228"/>
    </source>
</evidence>
<feature type="non-terminal residue" evidence="9">
    <location>
        <position position="202"/>
    </location>
</feature>
<sequence length="202" mass="23018">MHPDAPMPHPKVRLVCPGFRVEAVVMSAGELEHEWAGTPGRLIRERYKKAGELSKVRGKFSVLMINDIDAGLGHFDNTQTTVNNQIVVGTLMNLCDHPTSVSVGLDWKENDVTRRIPIIVTGNDFSRMFAPLIRDGRMDKFYWQPSREDLVNILITMYEDDGLTIGDMEALLDRFPRQPLDFFGALRAGIYDAQIRHWIEHE</sequence>
<keyword evidence="3 6" id="KW-0067">ATP-binding</keyword>
<evidence type="ECO:0000256" key="4">
    <source>
        <dbReference type="ARBA" id="ARBA00025556"/>
    </source>
</evidence>
<evidence type="ECO:0000256" key="5">
    <source>
        <dbReference type="ARBA" id="ARBA00025781"/>
    </source>
</evidence>
<dbReference type="SUPFAM" id="SSF52540">
    <property type="entry name" value="P-loop containing nucleoside triphosphate hydrolases"/>
    <property type="match status" value="1"/>
</dbReference>
<evidence type="ECO:0000256" key="3">
    <source>
        <dbReference type="ARBA" id="ARBA00022840"/>
    </source>
</evidence>
<accession>A0A699YAL6</accession>